<dbReference type="Proteomes" id="UP000460751">
    <property type="component" value="Unassembled WGS sequence"/>
</dbReference>
<name>A0A9X4YFC4_9GAMM</name>
<dbReference type="OrthoDB" id="9862149at2"/>
<evidence type="ECO:0000313" key="2">
    <source>
        <dbReference type="EMBL" id="MYL28113.1"/>
    </source>
</evidence>
<organism evidence="2 3">
    <name type="scientific">Vreelandella halophila</name>
    <dbReference type="NCBI Taxonomy" id="86177"/>
    <lineage>
        <taxon>Bacteria</taxon>
        <taxon>Pseudomonadati</taxon>
        <taxon>Pseudomonadota</taxon>
        <taxon>Gammaproteobacteria</taxon>
        <taxon>Oceanospirillales</taxon>
        <taxon>Halomonadaceae</taxon>
        <taxon>Vreelandella</taxon>
    </lineage>
</organism>
<comment type="caution">
    <text evidence="2">The sequence shown here is derived from an EMBL/GenBank/DDBJ whole genome shotgun (WGS) entry which is preliminary data.</text>
</comment>
<evidence type="ECO:0000256" key="1">
    <source>
        <dbReference type="SAM" id="MobiDB-lite"/>
    </source>
</evidence>
<dbReference type="RefSeq" id="WP_158223014.1">
    <property type="nucleotide sequence ID" value="NZ_WMEX01000011.1"/>
</dbReference>
<sequence length="55" mass="6350">MRTKFVQSDVRRRGTAPVEASRRADVNRPNKDNMTLEALTRPAQTRSLKAVLRRK</sequence>
<evidence type="ECO:0000313" key="3">
    <source>
        <dbReference type="Proteomes" id="UP000460751"/>
    </source>
</evidence>
<gene>
    <name evidence="2" type="ORF">GLW01_15080</name>
</gene>
<protein>
    <submittedName>
        <fullName evidence="2">Uncharacterized protein</fullName>
    </submittedName>
</protein>
<accession>A0A9X4YFC4</accession>
<keyword evidence="3" id="KW-1185">Reference proteome</keyword>
<dbReference type="AlphaFoldDB" id="A0A9X4YFC4"/>
<dbReference type="EMBL" id="WMEX01000011">
    <property type="protein sequence ID" value="MYL28113.1"/>
    <property type="molecule type" value="Genomic_DNA"/>
</dbReference>
<feature type="region of interest" description="Disordered" evidence="1">
    <location>
        <begin position="1"/>
        <end position="23"/>
    </location>
</feature>
<proteinExistence type="predicted"/>
<reference evidence="2 3" key="1">
    <citation type="submission" date="2019-11" db="EMBL/GenBank/DDBJ databases">
        <title>Genome sequences of 17 halophilic strains isolated from different environments.</title>
        <authorList>
            <person name="Furrow R.E."/>
        </authorList>
    </citation>
    <scope>NUCLEOTIDE SEQUENCE [LARGE SCALE GENOMIC DNA]</scope>
    <source>
        <strain evidence="2 3">22507_15_FS</strain>
    </source>
</reference>